<reference evidence="2 3" key="1">
    <citation type="submission" date="2018-09" db="EMBL/GenBank/DDBJ databases">
        <title>Profundibacter amoris BAR1 gen. nov., sp. nov., a new member of the Roseobacter clade isolated at Lokis Castle Vent Field on the Arctic Mid-Oceanic Ridge.</title>
        <authorList>
            <person name="Le Moine Bauer S."/>
            <person name="Sjoeberg A.G."/>
            <person name="L'Haridon S."/>
            <person name="Stokke R."/>
            <person name="Roalkvam I."/>
            <person name="Steen I.H."/>
            <person name="Dahle H."/>
        </authorList>
    </citation>
    <scope>NUCLEOTIDE SEQUENCE [LARGE SCALE GENOMIC DNA]</scope>
    <source>
        <strain evidence="2 3">BAR1</strain>
    </source>
</reference>
<dbReference type="InterPro" id="IPR010852">
    <property type="entry name" value="ABATE"/>
</dbReference>
<dbReference type="InterPro" id="IPR023286">
    <property type="entry name" value="ABATE_dom_sf"/>
</dbReference>
<evidence type="ECO:0000313" key="3">
    <source>
        <dbReference type="Proteomes" id="UP000261704"/>
    </source>
</evidence>
<accession>A0A347UFQ9</accession>
<organism evidence="2 3">
    <name type="scientific">Profundibacter amoris</name>
    <dbReference type="NCBI Taxonomy" id="2171755"/>
    <lineage>
        <taxon>Bacteria</taxon>
        <taxon>Pseudomonadati</taxon>
        <taxon>Pseudomonadota</taxon>
        <taxon>Alphaproteobacteria</taxon>
        <taxon>Rhodobacterales</taxon>
        <taxon>Paracoccaceae</taxon>
        <taxon>Profundibacter</taxon>
    </lineage>
</organism>
<dbReference type="InterPro" id="IPR021005">
    <property type="entry name" value="Znf_CGNR"/>
</dbReference>
<dbReference type="RefSeq" id="WP_118942344.1">
    <property type="nucleotide sequence ID" value="NZ_CP032125.1"/>
</dbReference>
<dbReference type="EMBL" id="CP032125">
    <property type="protein sequence ID" value="AXX97687.1"/>
    <property type="molecule type" value="Genomic_DNA"/>
</dbReference>
<sequence>MPDQTIIPVPSFRGLHLVAGHPALDLVNSVKYRGQADPQDRLVDYQAVVAWARVAGILDIAEEAVLARLDGGEVWQKVLELRESLWALLNREQVSKAAGAKAQKAIETAISGLRYKAVIDSDTGVLRQVIAVNTAKDLLARIVDSIADLLTRRQDLLIKTCDGCDCDWLFVDRTKARRRRWCDTKTCGNLARVRAHREKHQTTEQSHAG</sequence>
<dbReference type="KEGG" id="pamo:BAR1_06925"/>
<dbReference type="PANTHER" id="PTHR35525:SF3">
    <property type="entry name" value="BLL6575 PROTEIN"/>
    <property type="match status" value="1"/>
</dbReference>
<dbReference type="PANTHER" id="PTHR35525">
    <property type="entry name" value="BLL6575 PROTEIN"/>
    <property type="match status" value="1"/>
</dbReference>
<dbReference type="Pfam" id="PF11706">
    <property type="entry name" value="zf-CGNR"/>
    <property type="match status" value="1"/>
</dbReference>
<dbReference type="AlphaFoldDB" id="A0A347UFQ9"/>
<dbReference type="Proteomes" id="UP000261704">
    <property type="component" value="Chromosome"/>
</dbReference>
<dbReference type="SUPFAM" id="SSF160904">
    <property type="entry name" value="Jann2411-like"/>
    <property type="match status" value="1"/>
</dbReference>
<keyword evidence="3" id="KW-1185">Reference proteome</keyword>
<evidence type="ECO:0000259" key="1">
    <source>
        <dbReference type="Pfam" id="PF11706"/>
    </source>
</evidence>
<dbReference type="Gene3D" id="1.10.3300.10">
    <property type="entry name" value="Jann2411-like domain"/>
    <property type="match status" value="1"/>
</dbReference>
<dbReference type="Pfam" id="PF07336">
    <property type="entry name" value="ABATE"/>
    <property type="match status" value="1"/>
</dbReference>
<gene>
    <name evidence="2" type="ORF">BAR1_06925</name>
</gene>
<proteinExistence type="predicted"/>
<evidence type="ECO:0000313" key="2">
    <source>
        <dbReference type="EMBL" id="AXX97687.1"/>
    </source>
</evidence>
<protein>
    <submittedName>
        <fullName evidence="2">Zf-CGNR multi-domain protein</fullName>
    </submittedName>
</protein>
<dbReference type="OrthoDB" id="9808437at2"/>
<feature type="domain" description="Zinc finger CGNR" evidence="1">
    <location>
        <begin position="158"/>
        <end position="200"/>
    </location>
</feature>
<name>A0A347UFQ9_9RHOB</name>